<dbReference type="InterPro" id="IPR004358">
    <property type="entry name" value="Sig_transdc_His_kin-like_C"/>
</dbReference>
<gene>
    <name evidence="7" type="ORF">D0T11_15675</name>
</gene>
<dbReference type="InterPro" id="IPR036890">
    <property type="entry name" value="HATPase_C_sf"/>
</dbReference>
<dbReference type="PROSITE" id="PS50109">
    <property type="entry name" value="HIS_KIN"/>
    <property type="match status" value="1"/>
</dbReference>
<keyword evidence="5 7" id="KW-0418">Kinase</keyword>
<dbReference type="InterPro" id="IPR036097">
    <property type="entry name" value="HisK_dim/P_sf"/>
</dbReference>
<organism evidence="7 8">
    <name type="scientific">Hymenobacter rubripertinctus</name>
    <dbReference type="NCBI Taxonomy" id="2029981"/>
    <lineage>
        <taxon>Bacteria</taxon>
        <taxon>Pseudomonadati</taxon>
        <taxon>Bacteroidota</taxon>
        <taxon>Cytophagia</taxon>
        <taxon>Cytophagales</taxon>
        <taxon>Hymenobacteraceae</taxon>
        <taxon>Hymenobacter</taxon>
    </lineage>
</organism>
<feature type="domain" description="Histidine kinase" evidence="6">
    <location>
        <begin position="86"/>
        <end position="305"/>
    </location>
</feature>
<dbReference type="InterPro" id="IPR003594">
    <property type="entry name" value="HATPase_dom"/>
</dbReference>
<comment type="catalytic activity">
    <reaction evidence="1">
        <text>ATP + protein L-histidine = ADP + protein N-phospho-L-histidine.</text>
        <dbReference type="EC" id="2.7.13.3"/>
    </reaction>
</comment>
<evidence type="ECO:0000313" key="7">
    <source>
        <dbReference type="EMBL" id="RIY07814.1"/>
    </source>
</evidence>
<keyword evidence="3" id="KW-0597">Phosphoprotein</keyword>
<dbReference type="Gene3D" id="1.10.287.130">
    <property type="match status" value="1"/>
</dbReference>
<dbReference type="EC" id="2.7.13.3" evidence="2"/>
<keyword evidence="4" id="KW-0808">Transferase</keyword>
<dbReference type="SUPFAM" id="SSF47384">
    <property type="entry name" value="Homodimeric domain of signal transducing histidine kinase"/>
    <property type="match status" value="1"/>
</dbReference>
<evidence type="ECO:0000259" key="6">
    <source>
        <dbReference type="PROSITE" id="PS50109"/>
    </source>
</evidence>
<dbReference type="FunFam" id="3.30.565.10:FF:000006">
    <property type="entry name" value="Sensor histidine kinase WalK"/>
    <property type="match status" value="1"/>
</dbReference>
<keyword evidence="8" id="KW-1185">Reference proteome</keyword>
<dbReference type="SMART" id="SM00387">
    <property type="entry name" value="HATPase_c"/>
    <property type="match status" value="1"/>
</dbReference>
<evidence type="ECO:0000256" key="1">
    <source>
        <dbReference type="ARBA" id="ARBA00000085"/>
    </source>
</evidence>
<dbReference type="AlphaFoldDB" id="A0A418QRN4"/>
<evidence type="ECO:0000313" key="8">
    <source>
        <dbReference type="Proteomes" id="UP000284250"/>
    </source>
</evidence>
<protein>
    <recommendedName>
        <fullName evidence="2">histidine kinase</fullName>
        <ecNumber evidence="2">2.7.13.3</ecNumber>
    </recommendedName>
</protein>
<evidence type="ECO:0000256" key="2">
    <source>
        <dbReference type="ARBA" id="ARBA00012438"/>
    </source>
</evidence>
<dbReference type="Gene3D" id="3.30.565.10">
    <property type="entry name" value="Histidine kinase-like ATPase, C-terminal domain"/>
    <property type="match status" value="1"/>
</dbReference>
<dbReference type="SUPFAM" id="SSF55874">
    <property type="entry name" value="ATPase domain of HSP90 chaperone/DNA topoisomerase II/histidine kinase"/>
    <property type="match status" value="1"/>
</dbReference>
<evidence type="ECO:0000256" key="5">
    <source>
        <dbReference type="ARBA" id="ARBA00022777"/>
    </source>
</evidence>
<proteinExistence type="predicted"/>
<dbReference type="InterPro" id="IPR005467">
    <property type="entry name" value="His_kinase_dom"/>
</dbReference>
<dbReference type="PRINTS" id="PR00344">
    <property type="entry name" value="BCTRLSENSOR"/>
</dbReference>
<reference evidence="7 8" key="1">
    <citation type="submission" date="2018-09" db="EMBL/GenBank/DDBJ databases">
        <authorList>
            <person name="Zeman M."/>
            <person name="Pardy F."/>
        </authorList>
    </citation>
    <scope>NUCLEOTIDE SEQUENCE [LARGE SCALE GENOMIC DNA]</scope>
    <source>
        <strain evidence="7 8">CCM 8852</strain>
    </source>
</reference>
<reference evidence="7 8" key="2">
    <citation type="submission" date="2019-01" db="EMBL/GenBank/DDBJ databases">
        <title>Hymenobacter humicola sp. nov., isolated from soils in Antarctica.</title>
        <authorList>
            <person name="Sedlacek I."/>
            <person name="Holochova P."/>
            <person name="Kralova S."/>
            <person name="Pantucek R."/>
            <person name="Stankova E."/>
            <person name="Vrbovska V."/>
            <person name="Kristofova L."/>
            <person name="Svec P."/>
            <person name="Busse H.-J."/>
        </authorList>
    </citation>
    <scope>NUCLEOTIDE SEQUENCE [LARGE SCALE GENOMIC DNA]</scope>
    <source>
        <strain evidence="7 8">CCM 8852</strain>
    </source>
</reference>
<evidence type="ECO:0000256" key="3">
    <source>
        <dbReference type="ARBA" id="ARBA00022553"/>
    </source>
</evidence>
<sequence length="315" mass="35718">MHPDDQTYAARCFRHLLRSGYLEGVELRLQRGPDRAPQWLTVSVARAEYGPGQTYLSGSVLDQTVLREHLDNTDRFNKKKNATLEILAHDLAGPFAMMQQLTDFVTDKVEPLHDPKLEELLQVMKTTCQDSITLIHDFVDNEFMESSNVVLRRERVDLVPGMREMLEEYQRAEASLGRQFHFEPLQPTICLDLDNNKFMQVMNNLLSNALKFTPPGSRITIRLEEAGPDVLIRVADNGVGIPAALLPRLYERFTPARRPGLRGERTTGLGMSIIKTIVELHHGRISCQSTEGQGTTFTIRLPRPLVVEEEETEQG</sequence>
<dbReference type="Proteomes" id="UP000284250">
    <property type="component" value="Unassembled WGS sequence"/>
</dbReference>
<comment type="caution">
    <text evidence="7">The sequence shown here is derived from an EMBL/GenBank/DDBJ whole genome shotgun (WGS) entry which is preliminary data.</text>
</comment>
<evidence type="ECO:0000256" key="4">
    <source>
        <dbReference type="ARBA" id="ARBA00022679"/>
    </source>
</evidence>
<dbReference type="PANTHER" id="PTHR43547">
    <property type="entry name" value="TWO-COMPONENT HISTIDINE KINASE"/>
    <property type="match status" value="1"/>
</dbReference>
<dbReference type="GO" id="GO:0000155">
    <property type="term" value="F:phosphorelay sensor kinase activity"/>
    <property type="evidence" value="ECO:0007669"/>
    <property type="project" value="InterPro"/>
</dbReference>
<accession>A0A418QRN4</accession>
<dbReference type="CDD" id="cd00075">
    <property type="entry name" value="HATPase"/>
    <property type="match status" value="1"/>
</dbReference>
<dbReference type="Pfam" id="PF02518">
    <property type="entry name" value="HATPase_c"/>
    <property type="match status" value="1"/>
</dbReference>
<name>A0A418QRN4_9BACT</name>
<dbReference type="PANTHER" id="PTHR43547:SF2">
    <property type="entry name" value="HYBRID SIGNAL TRANSDUCTION HISTIDINE KINASE C"/>
    <property type="match status" value="1"/>
</dbReference>
<dbReference type="EMBL" id="QYCN01000026">
    <property type="protein sequence ID" value="RIY07814.1"/>
    <property type="molecule type" value="Genomic_DNA"/>
</dbReference>